<feature type="chain" id="PRO_5015122412" evidence="1">
    <location>
        <begin position="25"/>
        <end position="78"/>
    </location>
</feature>
<accession>A0A2P5DSP2</accession>
<proteinExistence type="predicted"/>
<dbReference type="EMBL" id="JXTB01000019">
    <property type="protein sequence ID" value="PON76298.1"/>
    <property type="molecule type" value="Genomic_DNA"/>
</dbReference>
<gene>
    <name evidence="2" type="ORF">PanWU01x14_037160</name>
</gene>
<dbReference type="AlphaFoldDB" id="A0A2P5DSP2"/>
<evidence type="ECO:0000313" key="3">
    <source>
        <dbReference type="Proteomes" id="UP000237105"/>
    </source>
</evidence>
<dbReference type="Proteomes" id="UP000237105">
    <property type="component" value="Unassembled WGS sequence"/>
</dbReference>
<dbReference type="OrthoDB" id="65445at2759"/>
<organism evidence="2 3">
    <name type="scientific">Parasponia andersonii</name>
    <name type="common">Sponia andersonii</name>
    <dbReference type="NCBI Taxonomy" id="3476"/>
    <lineage>
        <taxon>Eukaryota</taxon>
        <taxon>Viridiplantae</taxon>
        <taxon>Streptophyta</taxon>
        <taxon>Embryophyta</taxon>
        <taxon>Tracheophyta</taxon>
        <taxon>Spermatophyta</taxon>
        <taxon>Magnoliopsida</taxon>
        <taxon>eudicotyledons</taxon>
        <taxon>Gunneridae</taxon>
        <taxon>Pentapetalae</taxon>
        <taxon>rosids</taxon>
        <taxon>fabids</taxon>
        <taxon>Rosales</taxon>
        <taxon>Cannabaceae</taxon>
        <taxon>Parasponia</taxon>
    </lineage>
</organism>
<keyword evidence="1" id="KW-0732">Signal</keyword>
<comment type="caution">
    <text evidence="2">The sequence shown here is derived from an EMBL/GenBank/DDBJ whole genome shotgun (WGS) entry which is preliminary data.</text>
</comment>
<name>A0A2P5DSP2_PARAD</name>
<protein>
    <submittedName>
        <fullName evidence="2">Uncharacterized protein</fullName>
    </submittedName>
</protein>
<reference evidence="3" key="1">
    <citation type="submission" date="2016-06" db="EMBL/GenBank/DDBJ databases">
        <title>Parallel loss of symbiosis genes in relatives of nitrogen-fixing non-legume Parasponia.</title>
        <authorList>
            <person name="Van Velzen R."/>
            <person name="Holmer R."/>
            <person name="Bu F."/>
            <person name="Rutten L."/>
            <person name="Van Zeijl A."/>
            <person name="Liu W."/>
            <person name="Santuari L."/>
            <person name="Cao Q."/>
            <person name="Sharma T."/>
            <person name="Shen D."/>
            <person name="Roswanjaya Y."/>
            <person name="Wardhani T."/>
            <person name="Kalhor M.S."/>
            <person name="Jansen J."/>
            <person name="Van den Hoogen J."/>
            <person name="Gungor B."/>
            <person name="Hartog M."/>
            <person name="Hontelez J."/>
            <person name="Verver J."/>
            <person name="Yang W.-C."/>
            <person name="Schijlen E."/>
            <person name="Repin R."/>
            <person name="Schilthuizen M."/>
            <person name="Schranz E."/>
            <person name="Heidstra R."/>
            <person name="Miyata K."/>
            <person name="Fedorova E."/>
            <person name="Kohlen W."/>
            <person name="Bisseling T."/>
            <person name="Smit S."/>
            <person name="Geurts R."/>
        </authorList>
    </citation>
    <scope>NUCLEOTIDE SEQUENCE [LARGE SCALE GENOMIC DNA]</scope>
    <source>
        <strain evidence="3">cv. WU1-14</strain>
    </source>
</reference>
<evidence type="ECO:0000256" key="1">
    <source>
        <dbReference type="SAM" id="SignalP"/>
    </source>
</evidence>
<sequence length="78" mass="8579">MTQLWKPVTLLIGVFLITFPRGFAVEVVVQLNKNNKFVKVGVFYDCGELLGKLVKGERLETKVGEVASSCPIPKNTGI</sequence>
<feature type="signal peptide" evidence="1">
    <location>
        <begin position="1"/>
        <end position="24"/>
    </location>
</feature>
<keyword evidence="3" id="KW-1185">Reference proteome</keyword>
<evidence type="ECO:0000313" key="2">
    <source>
        <dbReference type="EMBL" id="PON76298.1"/>
    </source>
</evidence>